<dbReference type="Proteomes" id="UP000325433">
    <property type="component" value="Unassembled WGS sequence"/>
</dbReference>
<gene>
    <name evidence="2" type="ORF">BDV41DRAFT_555285</name>
</gene>
<evidence type="ECO:0000313" key="3">
    <source>
        <dbReference type="Proteomes" id="UP000325433"/>
    </source>
</evidence>
<dbReference type="SUPFAM" id="SSF51197">
    <property type="entry name" value="Clavaminate synthase-like"/>
    <property type="match status" value="1"/>
</dbReference>
<accession>A0A5N6VFT2</accession>
<reference evidence="3" key="1">
    <citation type="submission" date="2019-04" db="EMBL/GenBank/DDBJ databases">
        <title>Friends and foes A comparative genomics studyof 23 Aspergillus species from section Flavi.</title>
        <authorList>
            <consortium name="DOE Joint Genome Institute"/>
            <person name="Kjaerbolling I."/>
            <person name="Vesth T."/>
            <person name="Frisvad J.C."/>
            <person name="Nybo J.L."/>
            <person name="Theobald S."/>
            <person name="Kildgaard S."/>
            <person name="Isbrandt T."/>
            <person name="Kuo A."/>
            <person name="Sato A."/>
            <person name="Lyhne E.K."/>
            <person name="Kogle M.E."/>
            <person name="Wiebenga A."/>
            <person name="Kun R.S."/>
            <person name="Lubbers R.J."/>
            <person name="Makela M.R."/>
            <person name="Barry K."/>
            <person name="Chovatia M."/>
            <person name="Clum A."/>
            <person name="Daum C."/>
            <person name="Haridas S."/>
            <person name="He G."/>
            <person name="LaButti K."/>
            <person name="Lipzen A."/>
            <person name="Mondo S."/>
            <person name="Riley R."/>
            <person name="Salamov A."/>
            <person name="Simmons B.A."/>
            <person name="Magnuson J.K."/>
            <person name="Henrissat B."/>
            <person name="Mortensen U.H."/>
            <person name="Larsen T.O."/>
            <person name="Devries R.P."/>
            <person name="Grigoriev I.V."/>
            <person name="Machida M."/>
            <person name="Baker S.E."/>
            <person name="Andersen M.R."/>
        </authorList>
    </citation>
    <scope>NUCLEOTIDE SEQUENCE [LARGE SCALE GENOMIC DNA]</scope>
    <source>
        <strain evidence="3">CBS 130015</strain>
    </source>
</reference>
<dbReference type="InterPro" id="IPR027443">
    <property type="entry name" value="IPNS-like_sf"/>
</dbReference>
<protein>
    <recommendedName>
        <fullName evidence="1">Non-haem dioxygenase N-terminal domain-containing protein</fullName>
    </recommendedName>
</protein>
<dbReference type="EMBL" id="ML738411">
    <property type="protein sequence ID" value="KAE8307291.1"/>
    <property type="molecule type" value="Genomic_DNA"/>
</dbReference>
<organism evidence="2 3">
    <name type="scientific">Aspergillus transmontanensis</name>
    <dbReference type="NCBI Taxonomy" id="1034304"/>
    <lineage>
        <taxon>Eukaryota</taxon>
        <taxon>Fungi</taxon>
        <taxon>Dikarya</taxon>
        <taxon>Ascomycota</taxon>
        <taxon>Pezizomycotina</taxon>
        <taxon>Eurotiomycetes</taxon>
        <taxon>Eurotiomycetidae</taxon>
        <taxon>Eurotiales</taxon>
        <taxon>Aspergillaceae</taxon>
        <taxon>Aspergillus</taxon>
        <taxon>Aspergillus subgen. Circumdati</taxon>
    </lineage>
</organism>
<dbReference type="Gene3D" id="2.60.120.330">
    <property type="entry name" value="B-lactam Antibiotic, Isopenicillin N Synthase, Chain"/>
    <property type="match status" value="1"/>
</dbReference>
<feature type="domain" description="Non-haem dioxygenase N-terminal" evidence="1">
    <location>
        <begin position="3"/>
        <end position="56"/>
    </location>
</feature>
<dbReference type="AlphaFoldDB" id="A0A5N6VFT2"/>
<name>A0A5N6VFT2_9EURO</name>
<evidence type="ECO:0000259" key="1">
    <source>
        <dbReference type="Pfam" id="PF14226"/>
    </source>
</evidence>
<dbReference type="Pfam" id="PF14226">
    <property type="entry name" value="DIOX_N"/>
    <property type="match status" value="1"/>
</dbReference>
<dbReference type="InterPro" id="IPR026992">
    <property type="entry name" value="DIOX_N"/>
</dbReference>
<evidence type="ECO:0000313" key="2">
    <source>
        <dbReference type="EMBL" id="KAE8307291.1"/>
    </source>
</evidence>
<sequence>MTAELIEAAECAGFFTLADHGVLEEEIEAQFSVSKAFFDLPSSTKGKISHNHKTNNGQWVGV</sequence>
<keyword evidence="3" id="KW-1185">Reference proteome</keyword>
<proteinExistence type="predicted"/>